<sequence length="393" mass="42496">MIKNVRPWAEAQTDITISGDRISAIGAAAGGAGAEVIDGAGAILLPGLIEAHTHLDKTLFGMKWNVNDVGYTLIDKITNEREMKTKLGLDPARQSARQVAISVARGTTHIRSHVDIDTVHGLKGVEGVMATREKYKEFIDIEIVAFPQSGMMIRPGTAKLMDEALAMGAEVVGGLDPSSMDKDPKGQLDAIFALAVKHGKPLDIHLHEPGELGLFTMGMIVERTKAHGLTGKVTISHAFCLGHNDYLVVGRMLEDLARNDIAVMTTGPSGWPCPPLIRTLDAGITVCSGSDGIRDCWHPWGTGDMLERVMYLGERNYLSRDRDIRRIFDVVTTLGAKVMDIKDYGLKPGNIADLMLVDGEALAEAVASCRPRRLVMKRGRVVSRDGAAPFEVA</sequence>
<evidence type="ECO:0000313" key="1">
    <source>
        <dbReference type="EMBL" id="MBK1869365.1"/>
    </source>
</evidence>
<organism evidence="1 2">
    <name type="scientific">Taklimakanibacter albus</name>
    <dbReference type="NCBI Taxonomy" id="2800327"/>
    <lineage>
        <taxon>Bacteria</taxon>
        <taxon>Pseudomonadati</taxon>
        <taxon>Pseudomonadota</taxon>
        <taxon>Alphaproteobacteria</taxon>
        <taxon>Hyphomicrobiales</taxon>
        <taxon>Aestuariivirgaceae</taxon>
        <taxon>Taklimakanibacter</taxon>
    </lineage>
</organism>
<dbReference type="EMBL" id="JAENHL010000008">
    <property type="protein sequence ID" value="MBK1869365.1"/>
    <property type="molecule type" value="Genomic_DNA"/>
</dbReference>
<comment type="caution">
    <text evidence="1">The sequence shown here is derived from an EMBL/GenBank/DDBJ whole genome shotgun (WGS) entry which is preliminary data.</text>
</comment>
<keyword evidence="2" id="KW-1185">Reference proteome</keyword>
<proteinExistence type="predicted"/>
<reference evidence="1" key="1">
    <citation type="submission" date="2021-01" db="EMBL/GenBank/DDBJ databases">
        <authorList>
            <person name="Sun Q."/>
        </authorList>
    </citation>
    <scope>NUCLEOTIDE SEQUENCE</scope>
    <source>
        <strain evidence="1">YIM B02566</strain>
    </source>
</reference>
<accession>A0ACC5RA73</accession>
<name>A0ACC5RA73_9HYPH</name>
<dbReference type="Proteomes" id="UP000616151">
    <property type="component" value="Unassembled WGS sequence"/>
</dbReference>
<gene>
    <name evidence="1" type="ORF">JHL16_23595</name>
</gene>
<evidence type="ECO:0000313" key="2">
    <source>
        <dbReference type="Proteomes" id="UP000616151"/>
    </source>
</evidence>
<protein>
    <submittedName>
        <fullName evidence="1">Amidohydrolase family protein</fullName>
    </submittedName>
</protein>